<evidence type="ECO:0000313" key="2">
    <source>
        <dbReference type="Proteomes" id="UP000277204"/>
    </source>
</evidence>
<reference evidence="1 2" key="1">
    <citation type="submission" date="2018-11" db="EMBL/GenBank/DDBJ databases">
        <authorList>
            <consortium name="Pathogen Informatics"/>
        </authorList>
    </citation>
    <scope>NUCLEOTIDE SEQUENCE [LARGE SCALE GENOMIC DNA]</scope>
    <source>
        <strain evidence="1 2">Zambia</strain>
    </source>
</reference>
<name>A0A183M6E1_9TREM</name>
<proteinExistence type="predicted"/>
<dbReference type="SUPFAM" id="SSF56219">
    <property type="entry name" value="DNase I-like"/>
    <property type="match status" value="1"/>
</dbReference>
<dbReference type="Gene3D" id="3.60.10.10">
    <property type="entry name" value="Endonuclease/exonuclease/phosphatase"/>
    <property type="match status" value="1"/>
</dbReference>
<gene>
    <name evidence="1" type="ORF">SMRZ_LOCUS11616</name>
</gene>
<accession>A0A183M6E1</accession>
<dbReference type="Proteomes" id="UP000277204">
    <property type="component" value="Unassembled WGS sequence"/>
</dbReference>
<dbReference type="InterPro" id="IPR036691">
    <property type="entry name" value="Endo/exonu/phosph_ase_sf"/>
</dbReference>
<organism evidence="1 2">
    <name type="scientific">Schistosoma margrebowiei</name>
    <dbReference type="NCBI Taxonomy" id="48269"/>
    <lineage>
        <taxon>Eukaryota</taxon>
        <taxon>Metazoa</taxon>
        <taxon>Spiralia</taxon>
        <taxon>Lophotrochozoa</taxon>
        <taxon>Platyhelminthes</taxon>
        <taxon>Trematoda</taxon>
        <taxon>Digenea</taxon>
        <taxon>Strigeidida</taxon>
        <taxon>Schistosomatoidea</taxon>
        <taxon>Schistosomatidae</taxon>
        <taxon>Schistosoma</taxon>
    </lineage>
</organism>
<evidence type="ECO:0000313" key="1">
    <source>
        <dbReference type="EMBL" id="VDO96215.1"/>
    </source>
</evidence>
<dbReference type="EMBL" id="UZAI01006642">
    <property type="protein sequence ID" value="VDO96215.1"/>
    <property type="molecule type" value="Genomic_DNA"/>
</dbReference>
<sequence>MNVIHCYVITNDKHQFYERLQSITSKYSEDDPIILRGDLNAKAGMDNTGYEDIMRQHGLKKSNETGEGFENLCTFNKNGYR</sequence>
<protein>
    <submittedName>
        <fullName evidence="1">Uncharacterized protein</fullName>
    </submittedName>
</protein>
<keyword evidence="2" id="KW-1185">Reference proteome</keyword>
<dbReference type="AlphaFoldDB" id="A0A183M6E1"/>